<feature type="domain" description="Nudix hydrolase" evidence="4">
    <location>
        <begin position="11"/>
        <end position="141"/>
    </location>
</feature>
<dbReference type="GO" id="GO:0016787">
    <property type="term" value="F:hydrolase activity"/>
    <property type="evidence" value="ECO:0007669"/>
    <property type="project" value="UniProtKB-KW"/>
</dbReference>
<reference evidence="6" key="1">
    <citation type="submission" date="2019-11" db="EMBL/GenBank/DDBJ databases">
        <title>The complete genome sequence of Saccharopolyspora sp. E2A.</title>
        <authorList>
            <person name="Zhang G."/>
        </authorList>
    </citation>
    <scope>NUCLEOTIDE SEQUENCE [LARGE SCALE GENOMIC DNA]</scope>
    <source>
        <strain evidence="6">E2A</strain>
    </source>
</reference>
<dbReference type="KEGG" id="sace:GIY23_12805"/>
<dbReference type="RefSeq" id="WP_154076869.1">
    <property type="nucleotide sequence ID" value="NZ_CP045929.1"/>
</dbReference>
<protein>
    <submittedName>
        <fullName evidence="5">NUDIX domain-containing protein</fullName>
    </submittedName>
</protein>
<dbReference type="SUPFAM" id="SSF55811">
    <property type="entry name" value="Nudix"/>
    <property type="match status" value="1"/>
</dbReference>
<name>A0A5Q3QFH8_9PSEU</name>
<proteinExistence type="predicted"/>
<dbReference type="PROSITE" id="PS51462">
    <property type="entry name" value="NUDIX"/>
    <property type="match status" value="1"/>
</dbReference>
<dbReference type="InterPro" id="IPR015797">
    <property type="entry name" value="NUDIX_hydrolase-like_dom_sf"/>
</dbReference>
<dbReference type="Proteomes" id="UP000371041">
    <property type="component" value="Chromosome"/>
</dbReference>
<keyword evidence="6" id="KW-1185">Reference proteome</keyword>
<keyword evidence="3" id="KW-0460">Magnesium</keyword>
<dbReference type="CDD" id="cd18876">
    <property type="entry name" value="NUDIX_Hydrolase"/>
    <property type="match status" value="1"/>
</dbReference>
<evidence type="ECO:0000256" key="2">
    <source>
        <dbReference type="ARBA" id="ARBA00022801"/>
    </source>
</evidence>
<dbReference type="Pfam" id="PF00293">
    <property type="entry name" value="NUDIX"/>
    <property type="match status" value="1"/>
</dbReference>
<evidence type="ECO:0000256" key="3">
    <source>
        <dbReference type="ARBA" id="ARBA00022842"/>
    </source>
</evidence>
<accession>A0A5Q3QFH8</accession>
<dbReference type="PANTHER" id="PTHR43046:SF12">
    <property type="entry name" value="GDP-MANNOSE MANNOSYL HYDROLASE"/>
    <property type="match status" value="1"/>
</dbReference>
<evidence type="ECO:0000313" key="6">
    <source>
        <dbReference type="Proteomes" id="UP000371041"/>
    </source>
</evidence>
<organism evidence="5 6">
    <name type="scientific">Allosaccharopolyspora coralli</name>
    <dbReference type="NCBI Taxonomy" id="2665642"/>
    <lineage>
        <taxon>Bacteria</taxon>
        <taxon>Bacillati</taxon>
        <taxon>Actinomycetota</taxon>
        <taxon>Actinomycetes</taxon>
        <taxon>Pseudonocardiales</taxon>
        <taxon>Pseudonocardiaceae</taxon>
        <taxon>Allosaccharopolyspora</taxon>
    </lineage>
</organism>
<evidence type="ECO:0000259" key="4">
    <source>
        <dbReference type="PROSITE" id="PS51462"/>
    </source>
</evidence>
<dbReference type="InterPro" id="IPR000086">
    <property type="entry name" value="NUDIX_hydrolase_dom"/>
</dbReference>
<dbReference type="Gene3D" id="3.90.79.10">
    <property type="entry name" value="Nucleoside Triphosphate Pyrophosphohydrolase"/>
    <property type="match status" value="1"/>
</dbReference>
<evidence type="ECO:0000313" key="5">
    <source>
        <dbReference type="EMBL" id="QGK70285.1"/>
    </source>
</evidence>
<sequence>MWSDTIPDTFTQAYAASAALFTDDAGRLVAVKPTYKSTWDIPGGFIDKGGETPHQACVREVAEELGLTTNPRSLLAIDWAPSEREGDKVFFLFDGGNLTADQLASITLPADELESFALITPDQFPDRFVPRLANRVSHALDAKHHGHAAYLEHGQRLF</sequence>
<evidence type="ECO:0000256" key="1">
    <source>
        <dbReference type="ARBA" id="ARBA00001946"/>
    </source>
</evidence>
<dbReference type="EMBL" id="CP045929">
    <property type="protein sequence ID" value="QGK70285.1"/>
    <property type="molecule type" value="Genomic_DNA"/>
</dbReference>
<dbReference type="AlphaFoldDB" id="A0A5Q3QFH8"/>
<keyword evidence="2" id="KW-0378">Hydrolase</keyword>
<comment type="cofactor">
    <cofactor evidence="1">
        <name>Mg(2+)</name>
        <dbReference type="ChEBI" id="CHEBI:18420"/>
    </cofactor>
</comment>
<dbReference type="PANTHER" id="PTHR43046">
    <property type="entry name" value="GDP-MANNOSE MANNOSYL HYDROLASE"/>
    <property type="match status" value="1"/>
</dbReference>
<gene>
    <name evidence="5" type="ORF">GIY23_12805</name>
</gene>